<protein>
    <submittedName>
        <fullName evidence="5">Diguanylate cyclase</fullName>
    </submittedName>
</protein>
<dbReference type="FunFam" id="3.20.20.450:FF:000001">
    <property type="entry name" value="Cyclic di-GMP phosphodiesterase yahA"/>
    <property type="match status" value="1"/>
</dbReference>
<dbReference type="Pfam" id="PF00990">
    <property type="entry name" value="GGDEF"/>
    <property type="match status" value="2"/>
</dbReference>
<dbReference type="Pfam" id="PF00563">
    <property type="entry name" value="EAL"/>
    <property type="match status" value="1"/>
</dbReference>
<accession>A0A6H1U019</accession>
<dbReference type="FunFam" id="3.30.70.270:FF:000001">
    <property type="entry name" value="Diguanylate cyclase domain protein"/>
    <property type="match status" value="1"/>
</dbReference>
<feature type="domain" description="Phytochrome chromophore attachment site" evidence="2">
    <location>
        <begin position="24"/>
        <end position="190"/>
    </location>
</feature>
<name>A0A6H1U019_9CYAN</name>
<organism evidence="5 6">
    <name type="scientific">Oxynema aestuarii AP17</name>
    <dbReference type="NCBI Taxonomy" id="2064643"/>
    <lineage>
        <taxon>Bacteria</taxon>
        <taxon>Bacillati</taxon>
        <taxon>Cyanobacteriota</taxon>
        <taxon>Cyanophyceae</taxon>
        <taxon>Oscillatoriophycideae</taxon>
        <taxon>Oscillatoriales</taxon>
        <taxon>Oscillatoriaceae</taxon>
        <taxon>Oxynema</taxon>
        <taxon>Oxynema aestuarii</taxon>
    </lineage>
</organism>
<dbReference type="InterPro" id="IPR043128">
    <property type="entry name" value="Rev_trsase/Diguanyl_cyclase"/>
</dbReference>
<feature type="domain" description="Phytochrome chromophore attachment site" evidence="2">
    <location>
        <begin position="961"/>
        <end position="1097"/>
    </location>
</feature>
<dbReference type="Gene3D" id="3.20.20.450">
    <property type="entry name" value="EAL domain"/>
    <property type="match status" value="1"/>
</dbReference>
<dbReference type="PROSITE" id="PS50887">
    <property type="entry name" value="GGDEF"/>
    <property type="match status" value="2"/>
</dbReference>
<dbReference type="EMBL" id="CP051167">
    <property type="protein sequence ID" value="QIZ72181.1"/>
    <property type="molecule type" value="Genomic_DNA"/>
</dbReference>
<dbReference type="PANTHER" id="PTHR44757:SF2">
    <property type="entry name" value="BIOFILM ARCHITECTURE MAINTENANCE PROTEIN MBAA"/>
    <property type="match status" value="1"/>
</dbReference>
<dbReference type="CDD" id="cd01949">
    <property type="entry name" value="GGDEF"/>
    <property type="match status" value="2"/>
</dbReference>
<dbReference type="InterPro" id="IPR016132">
    <property type="entry name" value="Phyto_chromo_attachment"/>
</dbReference>
<dbReference type="Proteomes" id="UP000500857">
    <property type="component" value="Chromosome"/>
</dbReference>
<dbReference type="InterPro" id="IPR029016">
    <property type="entry name" value="GAF-like_dom_sf"/>
</dbReference>
<dbReference type="RefSeq" id="WP_168570331.1">
    <property type="nucleotide sequence ID" value="NZ_CP051167.1"/>
</dbReference>
<evidence type="ECO:0000259" key="2">
    <source>
        <dbReference type="PROSITE" id="PS50046"/>
    </source>
</evidence>
<evidence type="ECO:0000313" key="5">
    <source>
        <dbReference type="EMBL" id="QIZ72181.1"/>
    </source>
</evidence>
<dbReference type="SUPFAM" id="SSF55073">
    <property type="entry name" value="Nucleotide cyclase"/>
    <property type="match status" value="2"/>
</dbReference>
<dbReference type="CDD" id="cd01948">
    <property type="entry name" value="EAL"/>
    <property type="match status" value="1"/>
</dbReference>
<feature type="compositionally biased region" description="Basic and acidic residues" evidence="1">
    <location>
        <begin position="910"/>
        <end position="921"/>
    </location>
</feature>
<evidence type="ECO:0000313" key="6">
    <source>
        <dbReference type="Proteomes" id="UP000500857"/>
    </source>
</evidence>
<dbReference type="InterPro" id="IPR000160">
    <property type="entry name" value="GGDEF_dom"/>
</dbReference>
<dbReference type="SUPFAM" id="SSF55781">
    <property type="entry name" value="GAF domain-like"/>
    <property type="match status" value="3"/>
</dbReference>
<dbReference type="KEGG" id="oxy:HCG48_17710"/>
<reference evidence="5 6" key="1">
    <citation type="submission" date="2020-04" db="EMBL/GenBank/DDBJ databases">
        <authorList>
            <person name="Basu S."/>
            <person name="Maruthanayagam V."/>
            <person name="Chakraborty S."/>
            <person name="Pramanik A."/>
            <person name="Mukherjee J."/>
            <person name="Brink B."/>
        </authorList>
    </citation>
    <scope>NUCLEOTIDE SEQUENCE [LARGE SCALE GENOMIC DNA]</scope>
    <source>
        <strain evidence="5 6">AP17</strain>
    </source>
</reference>
<dbReference type="Pfam" id="PF01590">
    <property type="entry name" value="GAF"/>
    <property type="match status" value="2"/>
</dbReference>
<feature type="domain" description="EAL" evidence="3">
    <location>
        <begin position="607"/>
        <end position="861"/>
    </location>
</feature>
<dbReference type="SMART" id="SM00052">
    <property type="entry name" value="EAL"/>
    <property type="match status" value="1"/>
</dbReference>
<feature type="domain" description="GGDEF" evidence="4">
    <location>
        <begin position="457"/>
        <end position="598"/>
    </location>
</feature>
<dbReference type="SMART" id="SM00065">
    <property type="entry name" value="GAF"/>
    <property type="match status" value="3"/>
</dbReference>
<feature type="domain" description="GGDEF" evidence="4">
    <location>
        <begin position="1152"/>
        <end position="1287"/>
    </location>
</feature>
<dbReference type="InterPro" id="IPR035919">
    <property type="entry name" value="EAL_sf"/>
</dbReference>
<dbReference type="NCBIfam" id="TIGR00254">
    <property type="entry name" value="GGDEF"/>
    <property type="match status" value="2"/>
</dbReference>
<sequence>MFKPLRLQEQLLYQIVNCIHDSFDLQEILAGIVSQIREFLAVDRVKIYQFAADGSGEVIAEAIGGDRLPSLLGLHFPATDIPAYARDRFAKGHLRTIVDVASKRKILNRLGPQESDGETAGPNYAPVDPCHLQYLLAMGVLSSLAVPIFDRGATPEGYRAQLWGLLVAHHSEPRRYSETELQTIDLLAHQISIAIAQTSLIAKAQEQVRQEQIVARLSRQLDGGGDRDRLWQTALNECVTALNADGGRLYVGADLTGEPSQCFICGEQPAREDLESYALWQQLTKYGGSKSRDRQDPAAAIADPPQGAFPYTVAQLDADPHWQDLAALFAPTPIQSLLIVPLRYCNQWVGSLVLFRHARDIEKRWAGRHNSDPRNQMPRQSFAEWCAIERLTPNWSPEDLQLAQRLGLHLYAALTQHRVTRLTHSQASYDTLTQLPNSVLFERQLSLALLHLREQGEMLAVAILDLDRFQTINETFSHAGGDYVLTDVTRRLQRCLETYRDRFQDRGSLLGRWHGDEFVLMLPNITYAEDIIDIGRELLDSLQQPFYFQGRELYLSACLGIALAPYDGETAPILLKHAEAAMYQAKQQGQNSYQLYAPQMNTRDLERLMLEVDLRKALERDEFVLYYQPQVELGTGRIVGMEALLRWQHPRLGFVPPEQFIPLAEELGQIAAIGEWVLYKACTQHRAWQLAGLPSVRMAVNLSARQFREENLVEKVREILLQTQVDPQLLELEITENTAIDDLEFTIAVLQQFKQVGIRVAIDDFGMGYSSLSALKHLPIDSVKIDKSFVRDLGMEESDTAIVRAIVALGRGLHLETIAEGVESWPQLEVLQSVGCDRVQGYLIGEPLAADAAVAMLVAGRLSCLRKSESAVTAVAATLTQQAHHRSQETDNRPVATLDSGNGAVADGSGDDRPSPETQENRQELAAKIVEYEQLKEELKQQARREQLVGEIAQKIRRSLTLSEILNKTVTEVRHFLQADRTILYRFHPNWTGEVVVESVAPGCLSILGETIDDPCFRNNYVKYYRQGRIRAIENIFEAGLNSCHLQLLDRYRVKANLVVPVVNGDTLWGLLIAHQCHDTRQWRQHEISLLSQLATQVAIAIHQGELYSQLESTNRELQELSSRDGLTQIANRRLFDLHLEREWQRLKREQAPLALVLCDVDRFKLYNDTYGHQAGDICLQEVARGLQGAVKRPADLVARYGGEEFAAILPNTPASGALRVAEEMRMRVRDLQIPHSKSEHHRVTLSLGVAVLVPTAGLSPEALIQAADEALYRAKEHGRDRCTLAT</sequence>
<dbReference type="PANTHER" id="PTHR44757">
    <property type="entry name" value="DIGUANYLATE CYCLASE DGCP"/>
    <property type="match status" value="1"/>
</dbReference>
<dbReference type="Gene3D" id="3.30.450.40">
    <property type="match status" value="3"/>
</dbReference>
<feature type="region of interest" description="Disordered" evidence="1">
    <location>
        <begin position="883"/>
        <end position="921"/>
    </location>
</feature>
<dbReference type="InterPro" id="IPR001633">
    <property type="entry name" value="EAL_dom"/>
</dbReference>
<dbReference type="InterPro" id="IPR052155">
    <property type="entry name" value="Biofilm_reg_signaling"/>
</dbReference>
<dbReference type="Gene3D" id="3.30.70.270">
    <property type="match status" value="2"/>
</dbReference>
<dbReference type="InterPro" id="IPR029787">
    <property type="entry name" value="Nucleotide_cyclase"/>
</dbReference>
<dbReference type="PROSITE" id="PS50046">
    <property type="entry name" value="PHYTOCHROME_2"/>
    <property type="match status" value="2"/>
</dbReference>
<evidence type="ECO:0000256" key="1">
    <source>
        <dbReference type="SAM" id="MobiDB-lite"/>
    </source>
</evidence>
<evidence type="ECO:0000259" key="3">
    <source>
        <dbReference type="PROSITE" id="PS50883"/>
    </source>
</evidence>
<evidence type="ECO:0000259" key="4">
    <source>
        <dbReference type="PROSITE" id="PS50887"/>
    </source>
</evidence>
<gene>
    <name evidence="5" type="ORF">HCG48_17710</name>
</gene>
<keyword evidence="6" id="KW-1185">Reference proteome</keyword>
<dbReference type="SUPFAM" id="SSF141868">
    <property type="entry name" value="EAL domain-like"/>
    <property type="match status" value="1"/>
</dbReference>
<dbReference type="InterPro" id="IPR003018">
    <property type="entry name" value="GAF"/>
</dbReference>
<dbReference type="PROSITE" id="PS50883">
    <property type="entry name" value="EAL"/>
    <property type="match status" value="1"/>
</dbReference>
<dbReference type="SMART" id="SM00267">
    <property type="entry name" value="GGDEF"/>
    <property type="match status" value="2"/>
</dbReference>
<proteinExistence type="predicted"/>